<dbReference type="InterPro" id="IPR036188">
    <property type="entry name" value="FAD/NAD-bd_sf"/>
</dbReference>
<dbReference type="Proteomes" id="UP000198984">
    <property type="component" value="Unassembled WGS sequence"/>
</dbReference>
<dbReference type="PANTHER" id="PTHR46496:SF1">
    <property type="entry name" value="ZEAXANTHIN EPOXIDASE, CHLOROPLASTIC"/>
    <property type="match status" value="1"/>
</dbReference>
<feature type="domain" description="FAD-binding" evidence="5">
    <location>
        <begin position="13"/>
        <end position="344"/>
    </location>
</feature>
<keyword evidence="4" id="KW-0560">Oxidoreductase</keyword>
<evidence type="ECO:0000259" key="5">
    <source>
        <dbReference type="Pfam" id="PF01494"/>
    </source>
</evidence>
<dbReference type="EMBL" id="FOBB01000019">
    <property type="protein sequence ID" value="SEN94723.1"/>
    <property type="molecule type" value="Genomic_DNA"/>
</dbReference>
<dbReference type="SUPFAM" id="SSF51905">
    <property type="entry name" value="FAD/NAD(P)-binding domain"/>
    <property type="match status" value="1"/>
</dbReference>
<accession>A0A1H8KP62</accession>
<evidence type="ECO:0000256" key="1">
    <source>
        <dbReference type="ARBA" id="ARBA00001974"/>
    </source>
</evidence>
<organism evidence="6 7">
    <name type="scientific">Chitinophaga rupis</name>
    <dbReference type="NCBI Taxonomy" id="573321"/>
    <lineage>
        <taxon>Bacteria</taxon>
        <taxon>Pseudomonadati</taxon>
        <taxon>Bacteroidota</taxon>
        <taxon>Chitinophagia</taxon>
        <taxon>Chitinophagales</taxon>
        <taxon>Chitinophagaceae</taxon>
        <taxon>Chitinophaga</taxon>
    </lineage>
</organism>
<dbReference type="AlphaFoldDB" id="A0A1H8KP62"/>
<dbReference type="PANTHER" id="PTHR46496">
    <property type="match status" value="1"/>
</dbReference>
<sequence>MANSLINPGSTKLRVVIAGGGLVGMTAGIAFRHLGADICVLEQASEIRAAGASINLWKNALDVFDDLGVGEQIRSIGTSLETWFYDASGQRFRAAGFDPEDYAFTLFSRPILNTILADAVGQENILLNSRLAGFEEGDNKVTVTLTDGKTLDADLLIGADGVYSTVRQQMLPGHPALEHKGHHVWRAVVPLNGQEINNTILTVGADRTRGGLAKTSGDQVFWMINQFDSAEPTGTKKEEALRRAQNLNDGNWGESLIRLIGSTPEDKILFNQIMYVPELPFWVSKRVALIGDAAHGLSPHIAAGGALGIEDVMVLTNAIKAEPNLPAALNRYQTQRMPYFETVRNFSKDVEQSKDSKDFARRYAAFTHWMLNDGYSAARLSQL</sequence>
<dbReference type="PRINTS" id="PR00420">
    <property type="entry name" value="RNGMNOXGNASE"/>
</dbReference>
<reference evidence="6 7" key="1">
    <citation type="submission" date="2016-10" db="EMBL/GenBank/DDBJ databases">
        <authorList>
            <person name="de Groot N.N."/>
        </authorList>
    </citation>
    <scope>NUCLEOTIDE SEQUENCE [LARGE SCALE GENOMIC DNA]</scope>
    <source>
        <strain evidence="6 7">DSM 21039</strain>
    </source>
</reference>
<name>A0A1H8KP62_9BACT</name>
<dbReference type="RefSeq" id="WP_089921426.1">
    <property type="nucleotide sequence ID" value="NZ_FOBB01000019.1"/>
</dbReference>
<evidence type="ECO:0000256" key="3">
    <source>
        <dbReference type="ARBA" id="ARBA00022827"/>
    </source>
</evidence>
<dbReference type="STRING" id="573321.SAMN04488505_1193"/>
<dbReference type="InterPro" id="IPR002938">
    <property type="entry name" value="FAD-bd"/>
</dbReference>
<evidence type="ECO:0000256" key="4">
    <source>
        <dbReference type="ARBA" id="ARBA00023002"/>
    </source>
</evidence>
<dbReference type="Pfam" id="PF01494">
    <property type="entry name" value="FAD_binding_3"/>
    <property type="match status" value="1"/>
</dbReference>
<dbReference type="OrthoDB" id="9766816at2"/>
<comment type="cofactor">
    <cofactor evidence="1">
        <name>FAD</name>
        <dbReference type="ChEBI" id="CHEBI:57692"/>
    </cofactor>
</comment>
<dbReference type="Gene3D" id="3.50.50.60">
    <property type="entry name" value="FAD/NAD(P)-binding domain"/>
    <property type="match status" value="1"/>
</dbReference>
<proteinExistence type="predicted"/>
<evidence type="ECO:0000313" key="6">
    <source>
        <dbReference type="EMBL" id="SEN94723.1"/>
    </source>
</evidence>
<dbReference type="GO" id="GO:0016491">
    <property type="term" value="F:oxidoreductase activity"/>
    <property type="evidence" value="ECO:0007669"/>
    <property type="project" value="UniProtKB-KW"/>
</dbReference>
<protein>
    <submittedName>
        <fullName evidence="6">Salicylate hydroxylase</fullName>
    </submittedName>
</protein>
<keyword evidence="2" id="KW-0285">Flavoprotein</keyword>
<keyword evidence="7" id="KW-1185">Reference proteome</keyword>
<evidence type="ECO:0000313" key="7">
    <source>
        <dbReference type="Proteomes" id="UP000198984"/>
    </source>
</evidence>
<gene>
    <name evidence="6" type="ORF">SAMN04488505_1193</name>
</gene>
<evidence type="ECO:0000256" key="2">
    <source>
        <dbReference type="ARBA" id="ARBA00022630"/>
    </source>
</evidence>
<keyword evidence="3" id="KW-0274">FAD</keyword>
<dbReference type="GO" id="GO:0071949">
    <property type="term" value="F:FAD binding"/>
    <property type="evidence" value="ECO:0007669"/>
    <property type="project" value="InterPro"/>
</dbReference>